<dbReference type="GO" id="GO:0006508">
    <property type="term" value="P:proteolysis"/>
    <property type="evidence" value="ECO:0007669"/>
    <property type="project" value="UniProtKB-KW"/>
</dbReference>
<proteinExistence type="predicted"/>
<dbReference type="Pfam" id="PF01965">
    <property type="entry name" value="DJ-1_PfpI"/>
    <property type="match status" value="1"/>
</dbReference>
<dbReference type="RefSeq" id="WP_133853642.1">
    <property type="nucleotide sequence ID" value="NZ_SNXZ01000008.1"/>
</dbReference>
<evidence type="ECO:0000313" key="2">
    <source>
        <dbReference type="EMBL" id="TDP92095.1"/>
    </source>
</evidence>
<evidence type="ECO:0000313" key="3">
    <source>
        <dbReference type="Proteomes" id="UP000295444"/>
    </source>
</evidence>
<reference evidence="2 3" key="1">
    <citation type="submission" date="2019-03" db="EMBL/GenBank/DDBJ databases">
        <title>Genomic Encyclopedia of Type Strains, Phase IV (KMG-IV): sequencing the most valuable type-strain genomes for metagenomic binning, comparative biology and taxonomic classification.</title>
        <authorList>
            <person name="Goeker M."/>
        </authorList>
    </citation>
    <scope>NUCLEOTIDE SEQUENCE [LARGE SCALE GENOMIC DNA]</scope>
    <source>
        <strain evidence="2 3">DSM 45361</strain>
    </source>
</reference>
<protein>
    <submittedName>
        <fullName evidence="2">Putative intracellular protease/amidase</fullName>
    </submittedName>
</protein>
<dbReference type="CDD" id="cd03140">
    <property type="entry name" value="GATase1_PfpI_3"/>
    <property type="match status" value="1"/>
</dbReference>
<dbReference type="InterPro" id="IPR002818">
    <property type="entry name" value="DJ-1/PfpI"/>
</dbReference>
<dbReference type="EMBL" id="SNXZ01000008">
    <property type="protein sequence ID" value="TDP92095.1"/>
    <property type="molecule type" value="Genomic_DNA"/>
</dbReference>
<dbReference type="InterPro" id="IPR052158">
    <property type="entry name" value="INH-QAR"/>
</dbReference>
<dbReference type="GO" id="GO:0008233">
    <property type="term" value="F:peptidase activity"/>
    <property type="evidence" value="ECO:0007669"/>
    <property type="project" value="UniProtKB-KW"/>
</dbReference>
<organism evidence="2 3">
    <name type="scientific">Labedaea rhizosphaerae</name>
    <dbReference type="NCBI Taxonomy" id="598644"/>
    <lineage>
        <taxon>Bacteria</taxon>
        <taxon>Bacillati</taxon>
        <taxon>Actinomycetota</taxon>
        <taxon>Actinomycetes</taxon>
        <taxon>Pseudonocardiales</taxon>
        <taxon>Pseudonocardiaceae</taxon>
        <taxon>Labedaea</taxon>
    </lineage>
</organism>
<gene>
    <name evidence="2" type="ORF">EV186_108308</name>
</gene>
<dbReference type="PANTHER" id="PTHR43130:SF3">
    <property type="entry name" value="HTH-TYPE TRANSCRIPTIONAL REGULATOR RV1931C"/>
    <property type="match status" value="1"/>
</dbReference>
<evidence type="ECO:0000259" key="1">
    <source>
        <dbReference type="Pfam" id="PF01965"/>
    </source>
</evidence>
<dbReference type="SUPFAM" id="SSF52317">
    <property type="entry name" value="Class I glutamine amidotransferase-like"/>
    <property type="match status" value="1"/>
</dbReference>
<dbReference type="OrthoDB" id="6003696at2"/>
<comment type="caution">
    <text evidence="2">The sequence shown here is derived from an EMBL/GenBank/DDBJ whole genome shotgun (WGS) entry which is preliminary data.</text>
</comment>
<dbReference type="InterPro" id="IPR029062">
    <property type="entry name" value="Class_I_gatase-like"/>
</dbReference>
<accession>A0A4R6S0H8</accession>
<dbReference type="AlphaFoldDB" id="A0A4R6S0H8"/>
<feature type="domain" description="DJ-1/PfpI" evidence="1">
    <location>
        <begin position="5"/>
        <end position="175"/>
    </location>
</feature>
<name>A0A4R6S0H8_LABRH</name>
<keyword evidence="3" id="KW-1185">Reference proteome</keyword>
<dbReference type="Proteomes" id="UP000295444">
    <property type="component" value="Unassembled WGS sequence"/>
</dbReference>
<dbReference type="PANTHER" id="PTHR43130">
    <property type="entry name" value="ARAC-FAMILY TRANSCRIPTIONAL REGULATOR"/>
    <property type="match status" value="1"/>
</dbReference>
<keyword evidence="2" id="KW-0378">Hydrolase</keyword>
<dbReference type="Gene3D" id="3.40.50.880">
    <property type="match status" value="1"/>
</dbReference>
<keyword evidence="2" id="KW-0645">Protease</keyword>
<sequence>MAKNAHLYVLDTLADWEPGYLLAELNSGRYFAEPGTSLPVRTVGATAAPVRTKGGLRLTPDLTVAELDPADSAVLVLPGADTWLEPEHEPILAKAREFLAAGVPVAAICGATIALGQAGVLDDRPHTSNDPGALAQFAPRYRGAAHYVAEPAVVGGDLITATGTAPVEFTRAVLDRLGVLRPSTLRAWHRLQTERSTESFVALMDSLPTPA</sequence>